<dbReference type="KEGG" id="lao:AOX59_07980"/>
<sequence length="237" mass="25525">MNNVVILPLTAEKELVIASDNSGGIGEKRHDAVGTSNTVVGRFACRVAVMECLAAGGAVQAVVMQNFTSDEAWLDYKHGAEQVLDELDLAELPITGSTESNFPGLQSGLGLTVIGTRSIRKTSDFSGQEAFAVIGTPLVGQDVLEQPEKVAPLWLFQHLSRLETVKALLPIGSKGVAAAWRNWTQRTNQLDCVLDLEKSAGPATCFLIAFDKGNETKLREIAGSYFHRLIPVDDDES</sequence>
<evidence type="ECO:0000313" key="2">
    <source>
        <dbReference type="Proteomes" id="UP000050331"/>
    </source>
</evidence>
<dbReference type="RefSeq" id="WP_068444331.1">
    <property type="nucleotide sequence ID" value="NZ_CP013862.1"/>
</dbReference>
<dbReference type="Proteomes" id="UP000050331">
    <property type="component" value="Chromosome"/>
</dbReference>
<gene>
    <name evidence="1" type="ORF">AOX59_07980</name>
</gene>
<dbReference type="STRING" id="1472767.AOX59_07980"/>
<reference evidence="1 2" key="1">
    <citation type="submission" date="2016-01" db="EMBL/GenBank/DDBJ databases">
        <title>Complete genome sequence of strain Lentibacillus amyloliquefaciens LAM0015T isolated from saline sediment.</title>
        <authorList>
            <person name="Wang J.-L."/>
            <person name="He M.-X."/>
        </authorList>
    </citation>
    <scope>NUCLEOTIDE SEQUENCE [LARGE SCALE GENOMIC DNA]</scope>
    <source>
        <strain evidence="1 2">LAM0015</strain>
    </source>
</reference>
<dbReference type="AlphaFoldDB" id="A0A0U4EDA3"/>
<keyword evidence="2" id="KW-1185">Reference proteome</keyword>
<proteinExistence type="predicted"/>
<organism evidence="1 2">
    <name type="scientific">Lentibacillus amyloliquefaciens</name>
    <dbReference type="NCBI Taxonomy" id="1472767"/>
    <lineage>
        <taxon>Bacteria</taxon>
        <taxon>Bacillati</taxon>
        <taxon>Bacillota</taxon>
        <taxon>Bacilli</taxon>
        <taxon>Bacillales</taxon>
        <taxon>Bacillaceae</taxon>
        <taxon>Lentibacillus</taxon>
    </lineage>
</organism>
<name>A0A0U4EDA3_9BACI</name>
<dbReference type="EMBL" id="CP013862">
    <property type="protein sequence ID" value="ALX48553.1"/>
    <property type="molecule type" value="Genomic_DNA"/>
</dbReference>
<dbReference type="OrthoDB" id="9805740at2"/>
<evidence type="ECO:0000313" key="1">
    <source>
        <dbReference type="EMBL" id="ALX48553.1"/>
    </source>
</evidence>
<protein>
    <recommendedName>
        <fullName evidence="3">ATP-binding protein</fullName>
    </recommendedName>
</protein>
<evidence type="ECO:0008006" key="3">
    <source>
        <dbReference type="Google" id="ProtNLM"/>
    </source>
</evidence>
<accession>A0A0U4EDA3</accession>